<accession>A0A5B7FZR7</accession>
<dbReference type="AlphaFoldDB" id="A0A5B7FZR7"/>
<dbReference type="Proteomes" id="UP000324222">
    <property type="component" value="Unassembled WGS sequence"/>
</dbReference>
<name>A0A5B7FZR7_PORTR</name>
<evidence type="ECO:0000313" key="1">
    <source>
        <dbReference type="EMBL" id="MPC49694.1"/>
    </source>
</evidence>
<gene>
    <name evidence="1" type="ORF">E2C01_043506</name>
</gene>
<evidence type="ECO:0000313" key="2">
    <source>
        <dbReference type="Proteomes" id="UP000324222"/>
    </source>
</evidence>
<sequence>MLPRTAGLPDSAWRYLDFIMHGGKGHVPGASPLPYLPLLSSSPCHPDQSLASRHPVIALRLCGDTPLDPRWGSHMRVTLIKSYEECGEGELALWRLLAARRSARLILLTRPRPSWLARARQRL</sequence>
<proteinExistence type="predicted"/>
<keyword evidence="2" id="KW-1185">Reference proteome</keyword>
<reference evidence="1 2" key="1">
    <citation type="submission" date="2019-05" db="EMBL/GenBank/DDBJ databases">
        <title>Another draft genome of Portunus trituberculatus and its Hox gene families provides insights of decapod evolution.</title>
        <authorList>
            <person name="Jeong J.-H."/>
            <person name="Song I."/>
            <person name="Kim S."/>
            <person name="Choi T."/>
            <person name="Kim D."/>
            <person name="Ryu S."/>
            <person name="Kim W."/>
        </authorList>
    </citation>
    <scope>NUCLEOTIDE SEQUENCE [LARGE SCALE GENOMIC DNA]</scope>
    <source>
        <tissue evidence="1">Muscle</tissue>
    </source>
</reference>
<comment type="caution">
    <text evidence="1">The sequence shown here is derived from an EMBL/GenBank/DDBJ whole genome shotgun (WGS) entry which is preliminary data.</text>
</comment>
<organism evidence="1 2">
    <name type="scientific">Portunus trituberculatus</name>
    <name type="common">Swimming crab</name>
    <name type="synonym">Neptunus trituberculatus</name>
    <dbReference type="NCBI Taxonomy" id="210409"/>
    <lineage>
        <taxon>Eukaryota</taxon>
        <taxon>Metazoa</taxon>
        <taxon>Ecdysozoa</taxon>
        <taxon>Arthropoda</taxon>
        <taxon>Crustacea</taxon>
        <taxon>Multicrustacea</taxon>
        <taxon>Malacostraca</taxon>
        <taxon>Eumalacostraca</taxon>
        <taxon>Eucarida</taxon>
        <taxon>Decapoda</taxon>
        <taxon>Pleocyemata</taxon>
        <taxon>Brachyura</taxon>
        <taxon>Eubrachyura</taxon>
        <taxon>Portunoidea</taxon>
        <taxon>Portunidae</taxon>
        <taxon>Portuninae</taxon>
        <taxon>Portunus</taxon>
    </lineage>
</organism>
<dbReference type="EMBL" id="VSRR010009039">
    <property type="protein sequence ID" value="MPC49694.1"/>
    <property type="molecule type" value="Genomic_DNA"/>
</dbReference>
<protein>
    <submittedName>
        <fullName evidence="1">Uncharacterized protein</fullName>
    </submittedName>
</protein>